<evidence type="ECO:0000313" key="1">
    <source>
        <dbReference type="EMBL" id="ACL32001.1"/>
    </source>
</evidence>
<keyword evidence="2" id="KW-1185">Reference proteome</keyword>
<dbReference type="KEGG" id="hap:HAPS_0316"/>
<evidence type="ECO:0000313" key="2">
    <source>
        <dbReference type="Proteomes" id="UP000006743"/>
    </source>
</evidence>
<sequence>MTARSSGEIFHQMRKSNWLTKADFDDGTQGSQRDFSR</sequence>
<dbReference type="HOGENOM" id="CLU_3344284_0_0_6"/>
<gene>
    <name evidence="1" type="ordered locus">HAPS_0316</name>
</gene>
<proteinExistence type="predicted"/>
<organism evidence="1 2">
    <name type="scientific">Glaesserella parasuis serovar 5 (strain SH0165)</name>
    <name type="common">Haemophilus parasuis</name>
    <dbReference type="NCBI Taxonomy" id="557723"/>
    <lineage>
        <taxon>Bacteria</taxon>
        <taxon>Pseudomonadati</taxon>
        <taxon>Pseudomonadota</taxon>
        <taxon>Gammaproteobacteria</taxon>
        <taxon>Pasteurellales</taxon>
        <taxon>Pasteurellaceae</taxon>
        <taxon>Glaesserella</taxon>
    </lineage>
</organism>
<dbReference type="AlphaFoldDB" id="B8F3U8"/>
<protein>
    <submittedName>
        <fullName evidence="1">Uncharacterized protein</fullName>
    </submittedName>
</protein>
<dbReference type="Proteomes" id="UP000006743">
    <property type="component" value="Chromosome"/>
</dbReference>
<name>B8F3U8_GLAP5</name>
<reference evidence="1 2" key="1">
    <citation type="journal article" date="2009" name="J. Bacteriol.">
        <title>Complete genome sequence of Haemophilus parasuis SH0165.</title>
        <authorList>
            <person name="Yue M."/>
            <person name="Yang F."/>
            <person name="Yang J."/>
            <person name="Bei W."/>
            <person name="Cai X."/>
            <person name="Chen L."/>
            <person name="Dong J."/>
            <person name="Zhou R."/>
            <person name="Jin M."/>
            <person name="Jin Q."/>
            <person name="Chen H."/>
        </authorList>
    </citation>
    <scope>NUCLEOTIDE SEQUENCE [LARGE SCALE GENOMIC DNA]</scope>
    <source>
        <strain evidence="1 2">SH0165</strain>
    </source>
</reference>
<dbReference type="EMBL" id="CP001321">
    <property type="protein sequence ID" value="ACL32001.1"/>
    <property type="molecule type" value="Genomic_DNA"/>
</dbReference>
<accession>B8F3U8</accession>